<accession>A0A2A2K662</accession>
<evidence type="ECO:0000313" key="2">
    <source>
        <dbReference type="Proteomes" id="UP000218231"/>
    </source>
</evidence>
<proteinExistence type="predicted"/>
<organism evidence="1 2">
    <name type="scientific">Diploscapter pachys</name>
    <dbReference type="NCBI Taxonomy" id="2018661"/>
    <lineage>
        <taxon>Eukaryota</taxon>
        <taxon>Metazoa</taxon>
        <taxon>Ecdysozoa</taxon>
        <taxon>Nematoda</taxon>
        <taxon>Chromadorea</taxon>
        <taxon>Rhabditida</taxon>
        <taxon>Rhabditina</taxon>
        <taxon>Rhabditomorpha</taxon>
        <taxon>Rhabditoidea</taxon>
        <taxon>Rhabditidae</taxon>
        <taxon>Diploscapter</taxon>
    </lineage>
</organism>
<gene>
    <name evidence="1" type="ORF">WR25_25699</name>
</gene>
<dbReference type="AlphaFoldDB" id="A0A2A2K662"/>
<keyword evidence="2" id="KW-1185">Reference proteome</keyword>
<reference evidence="1 2" key="1">
    <citation type="journal article" date="2017" name="Curr. Biol.">
        <title>Genome architecture and evolution of a unichromosomal asexual nematode.</title>
        <authorList>
            <person name="Fradin H."/>
            <person name="Zegar C."/>
            <person name="Gutwein M."/>
            <person name="Lucas J."/>
            <person name="Kovtun M."/>
            <person name="Corcoran D."/>
            <person name="Baugh L.R."/>
            <person name="Kiontke K."/>
            <person name="Gunsalus K."/>
            <person name="Fitch D.H."/>
            <person name="Piano F."/>
        </authorList>
    </citation>
    <scope>NUCLEOTIDE SEQUENCE [LARGE SCALE GENOMIC DNA]</scope>
    <source>
        <strain evidence="1">PF1309</strain>
    </source>
</reference>
<name>A0A2A2K662_9BILA</name>
<protein>
    <submittedName>
        <fullName evidence="1">Uncharacterized protein</fullName>
    </submittedName>
</protein>
<sequence>MVDGVDLPAAHQVMHLCLVAYRAENRQKLRTRGAQWQLPLQLRQDAVEIELAVFEQQQQLRLERENLAGQFRSDGATRTGDHDPLPGHAALEQLTLGRYRVTSEQVGDIHFLQVVHFDPTTGQVHEPRNTAHMHRQALEVAEDFPAP</sequence>
<dbReference type="EMBL" id="LIAE01009501">
    <property type="protein sequence ID" value="PAV69477.1"/>
    <property type="molecule type" value="Genomic_DNA"/>
</dbReference>
<evidence type="ECO:0000313" key="1">
    <source>
        <dbReference type="EMBL" id="PAV69477.1"/>
    </source>
</evidence>
<dbReference type="Proteomes" id="UP000218231">
    <property type="component" value="Unassembled WGS sequence"/>
</dbReference>
<comment type="caution">
    <text evidence="1">The sequence shown here is derived from an EMBL/GenBank/DDBJ whole genome shotgun (WGS) entry which is preliminary data.</text>
</comment>